<dbReference type="RefSeq" id="WP_184895047.1">
    <property type="nucleotide sequence ID" value="NZ_JACHMX010000001.1"/>
</dbReference>
<keyword evidence="2" id="KW-1185">Reference proteome</keyword>
<accession>A0A841B2F2</accession>
<dbReference type="Proteomes" id="UP000580861">
    <property type="component" value="Unassembled WGS sequence"/>
</dbReference>
<dbReference type="Pfam" id="PF10824">
    <property type="entry name" value="T7SS_ESX_EspC"/>
    <property type="match status" value="1"/>
</dbReference>
<proteinExistence type="predicted"/>
<comment type="caution">
    <text evidence="1">The sequence shown here is derived from an EMBL/GenBank/DDBJ whole genome shotgun (WGS) entry which is preliminary data.</text>
</comment>
<dbReference type="AlphaFoldDB" id="A0A841B2F2"/>
<keyword evidence="1" id="KW-0808">Transferase</keyword>
<dbReference type="SUPFAM" id="SSF140453">
    <property type="entry name" value="EsxAB dimer-like"/>
    <property type="match status" value="1"/>
</dbReference>
<name>A0A841B2F2_9PSEU</name>
<sequence length="112" mass="12102">MVSGGRAVTTEALREFAKHLDRLEESLQKSADMVGSCVADPGLFGIFGGQAYGAGASMHCGKARDQLNKYAENMQKFSDKMHEAAKLYESNEQDSEKLITAAGDGIEEVKVK</sequence>
<evidence type="ECO:0000313" key="1">
    <source>
        <dbReference type="EMBL" id="MBB5852538.1"/>
    </source>
</evidence>
<keyword evidence="1" id="KW-0315">Glutamine amidotransferase</keyword>
<evidence type="ECO:0000313" key="2">
    <source>
        <dbReference type="Proteomes" id="UP000580861"/>
    </source>
</evidence>
<dbReference type="InterPro" id="IPR036689">
    <property type="entry name" value="ESAT-6-like_sf"/>
</dbReference>
<gene>
    <name evidence="1" type="ORF">HDA45_002625</name>
</gene>
<dbReference type="EMBL" id="JACHMX010000001">
    <property type="protein sequence ID" value="MBB5852538.1"/>
    <property type="molecule type" value="Genomic_DNA"/>
</dbReference>
<dbReference type="GO" id="GO:0016740">
    <property type="term" value="F:transferase activity"/>
    <property type="evidence" value="ECO:0007669"/>
    <property type="project" value="UniProtKB-KW"/>
</dbReference>
<protein>
    <submittedName>
        <fullName evidence="1">GMP synthase-like glutamine amidotransferase</fullName>
    </submittedName>
</protein>
<organism evidence="1 2">
    <name type="scientific">Amycolatopsis umgeniensis</name>
    <dbReference type="NCBI Taxonomy" id="336628"/>
    <lineage>
        <taxon>Bacteria</taxon>
        <taxon>Bacillati</taxon>
        <taxon>Actinomycetota</taxon>
        <taxon>Actinomycetes</taxon>
        <taxon>Pseudonocardiales</taxon>
        <taxon>Pseudonocardiaceae</taxon>
        <taxon>Amycolatopsis</taxon>
    </lineage>
</organism>
<reference evidence="1 2" key="1">
    <citation type="submission" date="2020-08" db="EMBL/GenBank/DDBJ databases">
        <title>Sequencing the genomes of 1000 actinobacteria strains.</title>
        <authorList>
            <person name="Klenk H.-P."/>
        </authorList>
    </citation>
    <scope>NUCLEOTIDE SEQUENCE [LARGE SCALE GENOMIC DNA]</scope>
    <source>
        <strain evidence="1 2">DSM 45272</strain>
    </source>
</reference>
<dbReference type="Gene3D" id="1.10.287.1060">
    <property type="entry name" value="ESAT-6-like"/>
    <property type="match status" value="1"/>
</dbReference>
<dbReference type="InterPro" id="IPR022536">
    <property type="entry name" value="EspC"/>
</dbReference>
<dbReference type="GO" id="GO:0009306">
    <property type="term" value="P:protein secretion"/>
    <property type="evidence" value="ECO:0007669"/>
    <property type="project" value="InterPro"/>
</dbReference>